<keyword evidence="1" id="KW-0812">Transmembrane</keyword>
<keyword evidence="3" id="KW-1185">Reference proteome</keyword>
<comment type="caution">
    <text evidence="2">The sequence shown here is derived from an EMBL/GenBank/DDBJ whole genome shotgun (WGS) entry which is preliminary data.</text>
</comment>
<dbReference type="RefSeq" id="WP_119036770.1">
    <property type="nucleotide sequence ID" value="NZ_QXDC01000004.1"/>
</dbReference>
<dbReference type="EMBL" id="QXDC01000004">
    <property type="protein sequence ID" value="RIA37464.1"/>
    <property type="molecule type" value="Genomic_DNA"/>
</dbReference>
<evidence type="ECO:0000256" key="1">
    <source>
        <dbReference type="SAM" id="Phobius"/>
    </source>
</evidence>
<evidence type="ECO:0000313" key="3">
    <source>
        <dbReference type="Proteomes" id="UP000266568"/>
    </source>
</evidence>
<keyword evidence="1" id="KW-0472">Membrane</keyword>
<gene>
    <name evidence="2" type="ORF">DFR49_3349</name>
</gene>
<name>A0A397NUS7_9SPHN</name>
<dbReference type="AlphaFoldDB" id="A0A397NUS7"/>
<dbReference type="Proteomes" id="UP000266568">
    <property type="component" value="Unassembled WGS sequence"/>
</dbReference>
<evidence type="ECO:0000313" key="2">
    <source>
        <dbReference type="EMBL" id="RIA37464.1"/>
    </source>
</evidence>
<accession>A0A397NUS7</accession>
<sequence>MATPELDYTGSQGGLLGMAFAAGWSIATAMWLGMGALIWRLFFEPRIKELKGQNDALQRRIEQLEVMLMLHGPQQLRQAMQAVTSEIHLDHREERE</sequence>
<feature type="transmembrane region" description="Helical" evidence="1">
    <location>
        <begin position="20"/>
        <end position="43"/>
    </location>
</feature>
<reference evidence="2 3" key="1">
    <citation type="submission" date="2018-08" db="EMBL/GenBank/DDBJ databases">
        <title>Genomic Encyclopedia of Type Strains, Phase IV (KMG-IV): sequencing the most valuable type-strain genomes for metagenomic binning, comparative biology and taxonomic classification.</title>
        <authorList>
            <person name="Goeker M."/>
        </authorList>
    </citation>
    <scope>NUCLEOTIDE SEQUENCE [LARGE SCALE GENOMIC DNA]</scope>
    <source>
        <strain evidence="2 3">DSM 25527</strain>
    </source>
</reference>
<organism evidence="2 3">
    <name type="scientific">Hephaestia caeni</name>
    <dbReference type="NCBI Taxonomy" id="645617"/>
    <lineage>
        <taxon>Bacteria</taxon>
        <taxon>Pseudomonadati</taxon>
        <taxon>Pseudomonadota</taxon>
        <taxon>Alphaproteobacteria</taxon>
        <taxon>Sphingomonadales</taxon>
        <taxon>Sphingomonadaceae</taxon>
        <taxon>Hephaestia</taxon>
    </lineage>
</organism>
<keyword evidence="1" id="KW-1133">Transmembrane helix</keyword>
<protein>
    <submittedName>
        <fullName evidence="2">Uncharacterized protein</fullName>
    </submittedName>
</protein>
<proteinExistence type="predicted"/>
<dbReference type="OrthoDB" id="7870250at2"/>